<dbReference type="GO" id="GO:0080037">
    <property type="term" value="P:negative regulation of cytokinin-activated signaling pathway"/>
    <property type="evidence" value="ECO:0007669"/>
    <property type="project" value="InterPro"/>
</dbReference>
<sequence>MPTTTTQLIPGLPDDLSRDCLLRLKFPQFPSAASVCKSWNSEFHLPDFPRLRKLSSTSQNLFVFIQARVDPTQHHQTSGIAKYRPGPNFRLTVFEPATGLWSELPPPPSSLPMFCQVASVGSDLVLLGGLDPETWEPSTLVFAFSFLTGTWRRGTRIPGPTRSFFGCAADPDRRTVYVVGGHDGEKNALRSCLAYDVSRDEWAPLPDMAWERDECKAVFHRGMLHVIGGYRTEMQGRFERGAEVFDTGAAWRWGPVQDGFLETAACPRSCAIDDGDGVLYLCRRGEVVARRSDTWRLVAVLPDDVGSPEYVAAWGEGRKMLVVGSARYGEPRQVYTLDLKALAWEKLETPPAEYSGHVQGGCSVEI</sequence>
<feature type="domain" description="F-box" evidence="1">
    <location>
        <begin position="10"/>
        <end position="43"/>
    </location>
</feature>
<accession>A0AAV2DX50</accession>
<dbReference type="InterPro" id="IPR044595">
    <property type="entry name" value="KMD1-4"/>
</dbReference>
<dbReference type="InterPro" id="IPR036047">
    <property type="entry name" value="F-box-like_dom_sf"/>
</dbReference>
<dbReference type="Pfam" id="PF00646">
    <property type="entry name" value="F-box"/>
    <property type="match status" value="1"/>
</dbReference>
<dbReference type="AlphaFoldDB" id="A0AAV2DX50"/>
<dbReference type="Proteomes" id="UP001497516">
    <property type="component" value="Chromosome 3"/>
</dbReference>
<dbReference type="SUPFAM" id="SSF81383">
    <property type="entry name" value="F-box domain"/>
    <property type="match status" value="1"/>
</dbReference>
<evidence type="ECO:0000259" key="1">
    <source>
        <dbReference type="Pfam" id="PF00646"/>
    </source>
</evidence>
<dbReference type="InterPro" id="IPR001810">
    <property type="entry name" value="F-box_dom"/>
</dbReference>
<dbReference type="InterPro" id="IPR015915">
    <property type="entry name" value="Kelch-typ_b-propeller"/>
</dbReference>
<dbReference type="PANTHER" id="PTHR46407">
    <property type="entry name" value="OS02G0208700 PROTEIN"/>
    <property type="match status" value="1"/>
</dbReference>
<dbReference type="GO" id="GO:2000762">
    <property type="term" value="P:regulation of phenylpropanoid metabolic process"/>
    <property type="evidence" value="ECO:0007669"/>
    <property type="project" value="InterPro"/>
</dbReference>
<dbReference type="PANTHER" id="PTHR46407:SF3">
    <property type="entry name" value="OS02G0208700 PROTEIN"/>
    <property type="match status" value="1"/>
</dbReference>
<dbReference type="CDD" id="cd22152">
    <property type="entry name" value="F-box_AtAFR-like"/>
    <property type="match status" value="1"/>
</dbReference>
<protein>
    <recommendedName>
        <fullName evidence="1">F-box domain-containing protein</fullName>
    </recommendedName>
</protein>
<dbReference type="Gene3D" id="2.120.10.80">
    <property type="entry name" value="Kelch-type beta propeller"/>
    <property type="match status" value="1"/>
</dbReference>
<gene>
    <name evidence="2" type="ORF">LTRI10_LOCUS19533</name>
</gene>
<evidence type="ECO:0000313" key="2">
    <source>
        <dbReference type="EMBL" id="CAL1377915.1"/>
    </source>
</evidence>
<proteinExistence type="predicted"/>
<evidence type="ECO:0000313" key="3">
    <source>
        <dbReference type="Proteomes" id="UP001497516"/>
    </source>
</evidence>
<dbReference type="Pfam" id="PF01344">
    <property type="entry name" value="Kelch_1"/>
    <property type="match status" value="1"/>
</dbReference>
<dbReference type="InterPro" id="IPR006652">
    <property type="entry name" value="Kelch_1"/>
</dbReference>
<dbReference type="SUPFAM" id="SSF117281">
    <property type="entry name" value="Kelch motif"/>
    <property type="match status" value="1"/>
</dbReference>
<keyword evidence="3" id="KW-1185">Reference proteome</keyword>
<name>A0AAV2DX50_9ROSI</name>
<dbReference type="EMBL" id="OZ034816">
    <property type="protein sequence ID" value="CAL1377915.1"/>
    <property type="molecule type" value="Genomic_DNA"/>
</dbReference>
<reference evidence="2 3" key="1">
    <citation type="submission" date="2024-04" db="EMBL/GenBank/DDBJ databases">
        <authorList>
            <person name="Fracassetti M."/>
        </authorList>
    </citation>
    <scope>NUCLEOTIDE SEQUENCE [LARGE SCALE GENOMIC DNA]</scope>
</reference>
<dbReference type="SMART" id="SM00612">
    <property type="entry name" value="Kelch"/>
    <property type="match status" value="2"/>
</dbReference>
<organism evidence="2 3">
    <name type="scientific">Linum trigynum</name>
    <dbReference type="NCBI Taxonomy" id="586398"/>
    <lineage>
        <taxon>Eukaryota</taxon>
        <taxon>Viridiplantae</taxon>
        <taxon>Streptophyta</taxon>
        <taxon>Embryophyta</taxon>
        <taxon>Tracheophyta</taxon>
        <taxon>Spermatophyta</taxon>
        <taxon>Magnoliopsida</taxon>
        <taxon>eudicotyledons</taxon>
        <taxon>Gunneridae</taxon>
        <taxon>Pentapetalae</taxon>
        <taxon>rosids</taxon>
        <taxon>fabids</taxon>
        <taxon>Malpighiales</taxon>
        <taxon>Linaceae</taxon>
        <taxon>Linum</taxon>
    </lineage>
</organism>